<dbReference type="Proteomes" id="UP000219602">
    <property type="component" value="Chromosome RC"/>
</dbReference>
<proteinExistence type="predicted"/>
<evidence type="ECO:0000313" key="1">
    <source>
        <dbReference type="EMBL" id="PCD22124.1"/>
    </source>
</evidence>
<comment type="caution">
    <text evidence="1">The sequence shown here is derived from an EMBL/GenBank/DDBJ whole genome shotgun (WGS) entry which is preliminary data.</text>
</comment>
<accession>A0A2H3G5F3</accession>
<evidence type="ECO:0000313" key="2">
    <source>
        <dbReference type="Proteomes" id="UP000219602"/>
    </source>
</evidence>
<organism evidence="1 2">
    <name type="scientific">Fusarium oxysporum f. sp. radicis-cucumerinum</name>
    <dbReference type="NCBI Taxonomy" id="327505"/>
    <lineage>
        <taxon>Eukaryota</taxon>
        <taxon>Fungi</taxon>
        <taxon>Dikarya</taxon>
        <taxon>Ascomycota</taxon>
        <taxon>Pezizomycotina</taxon>
        <taxon>Sordariomycetes</taxon>
        <taxon>Hypocreomycetidae</taxon>
        <taxon>Hypocreales</taxon>
        <taxon>Nectriaceae</taxon>
        <taxon>Fusarium</taxon>
        <taxon>Fusarium oxysporum species complex</taxon>
    </lineage>
</organism>
<dbReference type="EMBL" id="MABQ02000012">
    <property type="protein sequence ID" value="PCD22124.1"/>
    <property type="molecule type" value="Genomic_DNA"/>
</dbReference>
<evidence type="ECO:0008006" key="3">
    <source>
        <dbReference type="Google" id="ProtNLM"/>
    </source>
</evidence>
<name>A0A2H3G5F3_FUSOX</name>
<reference evidence="1 2" key="2">
    <citation type="journal article" date="2017" name="Sci. Rep.">
        <title>A mobile pathogenicity chromosome in Fusarium oxysporum for infection of multiple cucurbit species.</title>
        <authorList>
            <person name="van Dam P."/>
            <person name="Fokkens L."/>
            <person name="Ayukawa Y."/>
            <person name="van der Gragt M."/>
            <person name="Ter Horst A."/>
            <person name="Brankovics B."/>
            <person name="Houterman P.M."/>
            <person name="Arie T."/>
            <person name="Rep M."/>
        </authorList>
    </citation>
    <scope>NUCLEOTIDE SEQUENCE [LARGE SCALE GENOMIC DNA]</scope>
    <source>
        <strain evidence="1 2">Forc016</strain>
    </source>
</reference>
<gene>
    <name evidence="1" type="ORF">AU210_015924</name>
</gene>
<reference evidence="1 2" key="1">
    <citation type="journal article" date="2016" name="Environ. Microbiol.">
        <title>Effector profiles distinguish formae speciales of Fusarium oxysporum.</title>
        <authorList>
            <person name="van Dam P."/>
            <person name="Fokkens L."/>
            <person name="Schmidt S.M."/>
            <person name="Linmans J.H."/>
            <person name="Kistler H.C."/>
            <person name="Ma L.J."/>
            <person name="Rep M."/>
        </authorList>
    </citation>
    <scope>NUCLEOTIDE SEQUENCE [LARGE SCALE GENOMIC DNA]</scope>
    <source>
        <strain evidence="1 2">Forc016</strain>
    </source>
</reference>
<sequence length="201" mass="22345">MGFPAKLYLAWRRRFQRCAATCTEAVVERVGSKTTDLECLCSDLGSVVNKMTLCVALKGDCDFEDVHNDTDLNRNSATDSIGSLCFRIRRYQGSDQLHQLHFSTQSSHHLLLQSGHFGCAGLHYAADNHRTNDRSLKTRVENSEGKDRLIVAAAPAPCRTQARFAYDGQLGEYGSHRKYGTVLRSMVSGFLSISTSHRPVC</sequence>
<protein>
    <recommendedName>
        <fullName evidence="3">Extracellular membrane protein CFEM domain-containing protein</fullName>
    </recommendedName>
</protein>
<dbReference type="AlphaFoldDB" id="A0A2H3G5F3"/>